<evidence type="ECO:0000259" key="2">
    <source>
        <dbReference type="Pfam" id="PF20152"/>
    </source>
</evidence>
<feature type="domain" description="DUF6534" evidence="2">
    <location>
        <begin position="173"/>
        <end position="263"/>
    </location>
</feature>
<keyword evidence="1" id="KW-1133">Transmembrane helix</keyword>
<evidence type="ECO:0000313" key="4">
    <source>
        <dbReference type="Proteomes" id="UP000284706"/>
    </source>
</evidence>
<dbReference type="PANTHER" id="PTHR40465">
    <property type="entry name" value="CHROMOSOME 1, WHOLE GENOME SHOTGUN SEQUENCE"/>
    <property type="match status" value="1"/>
</dbReference>
<feature type="transmembrane region" description="Helical" evidence="1">
    <location>
        <begin position="237"/>
        <end position="258"/>
    </location>
</feature>
<dbReference type="InterPro" id="IPR045339">
    <property type="entry name" value="DUF6534"/>
</dbReference>
<evidence type="ECO:0000313" key="3">
    <source>
        <dbReference type="EMBL" id="PPQ95448.1"/>
    </source>
</evidence>
<gene>
    <name evidence="3" type="ORF">CVT26_008467</name>
</gene>
<keyword evidence="1" id="KW-0812">Transmembrane</keyword>
<dbReference type="AlphaFoldDB" id="A0A409XXG1"/>
<dbReference type="STRING" id="231916.A0A409XXG1"/>
<keyword evidence="1" id="KW-0472">Membrane</keyword>
<accession>A0A409XXG1</accession>
<dbReference type="OrthoDB" id="2745105at2759"/>
<dbReference type="InParanoid" id="A0A409XXG1"/>
<comment type="caution">
    <text evidence="3">The sequence shown here is derived from an EMBL/GenBank/DDBJ whole genome shotgun (WGS) entry which is preliminary data.</text>
</comment>
<protein>
    <recommendedName>
        <fullName evidence="2">DUF6534 domain-containing protein</fullName>
    </recommendedName>
</protein>
<name>A0A409XXG1_9AGAR</name>
<dbReference type="PANTHER" id="PTHR40465:SF1">
    <property type="entry name" value="DUF6534 DOMAIN-CONTAINING PROTEIN"/>
    <property type="match status" value="1"/>
</dbReference>
<proteinExistence type="predicted"/>
<feature type="transmembrane region" description="Helical" evidence="1">
    <location>
        <begin position="12"/>
        <end position="30"/>
    </location>
</feature>
<reference evidence="3 4" key="1">
    <citation type="journal article" date="2018" name="Evol. Lett.">
        <title>Horizontal gene cluster transfer increased hallucinogenic mushroom diversity.</title>
        <authorList>
            <person name="Reynolds H.T."/>
            <person name="Vijayakumar V."/>
            <person name="Gluck-Thaler E."/>
            <person name="Korotkin H.B."/>
            <person name="Matheny P.B."/>
            <person name="Slot J.C."/>
        </authorList>
    </citation>
    <scope>NUCLEOTIDE SEQUENCE [LARGE SCALE GENOMIC DNA]</scope>
    <source>
        <strain evidence="3 4">SRW20</strain>
    </source>
</reference>
<feature type="transmembrane region" description="Helical" evidence="1">
    <location>
        <begin position="164"/>
        <end position="186"/>
    </location>
</feature>
<organism evidence="3 4">
    <name type="scientific">Gymnopilus dilepis</name>
    <dbReference type="NCBI Taxonomy" id="231916"/>
    <lineage>
        <taxon>Eukaryota</taxon>
        <taxon>Fungi</taxon>
        <taxon>Dikarya</taxon>
        <taxon>Basidiomycota</taxon>
        <taxon>Agaricomycotina</taxon>
        <taxon>Agaricomycetes</taxon>
        <taxon>Agaricomycetidae</taxon>
        <taxon>Agaricales</taxon>
        <taxon>Agaricineae</taxon>
        <taxon>Hymenogastraceae</taxon>
        <taxon>Gymnopilus</taxon>
    </lineage>
</organism>
<keyword evidence="4" id="KW-1185">Reference proteome</keyword>
<sequence length="360" mass="40403">MESLAQQLDLNTTLGAAFVGNIVAGVYVASTQPFRTMMNLWDKLRLYGITCLQTYVYYRKGKGDHTSFKAIVSRHLPLSSHYTLLVFLSYHELREPCSVAIPDVVVSDLIVRVIYARRVWIISRSLVISLVITATSLVTAGTHAILTEVIFIDKTFANFSHISYLMYTSLGSAVAADILIAGSLCISLSKSRTGFKTPPHIVCFFSPQKFTLQSVNHDNRLCATACFITYAVWPDKFVFIGIYFCLSKLFFNSLLAMLNGRSSLKKKANTFSDIPVQLTQPSSTRPMEFGSGSTWVSKDTYSNQTDSEGLSQYLSKPTQSRTRFPWDSVILVTKLDWTKWTARDEIIETNAADSLRRQKL</sequence>
<dbReference type="Proteomes" id="UP000284706">
    <property type="component" value="Unassembled WGS sequence"/>
</dbReference>
<evidence type="ECO:0000256" key="1">
    <source>
        <dbReference type="SAM" id="Phobius"/>
    </source>
</evidence>
<feature type="transmembrane region" description="Helical" evidence="1">
    <location>
        <begin position="126"/>
        <end position="152"/>
    </location>
</feature>
<dbReference type="Pfam" id="PF20152">
    <property type="entry name" value="DUF6534"/>
    <property type="match status" value="1"/>
</dbReference>
<dbReference type="EMBL" id="NHYE01001425">
    <property type="protein sequence ID" value="PPQ95448.1"/>
    <property type="molecule type" value="Genomic_DNA"/>
</dbReference>